<feature type="transmembrane region" description="Helical" evidence="2">
    <location>
        <begin position="14"/>
        <end position="35"/>
    </location>
</feature>
<dbReference type="PANTHER" id="PTHR40032:SF1">
    <property type="entry name" value="EXPORTED PROTEIN"/>
    <property type="match status" value="1"/>
</dbReference>
<feature type="domain" description="Putative amidase" evidence="3">
    <location>
        <begin position="258"/>
        <end position="407"/>
    </location>
</feature>
<dbReference type="PANTHER" id="PTHR40032">
    <property type="entry name" value="EXPORTED PROTEIN-RELATED"/>
    <property type="match status" value="1"/>
</dbReference>
<evidence type="ECO:0000259" key="3">
    <source>
        <dbReference type="Pfam" id="PF12671"/>
    </source>
</evidence>
<accession>A0ABX1FK64</accession>
<comment type="caution">
    <text evidence="4">The sequence shown here is derived from an EMBL/GenBank/DDBJ whole genome shotgun (WGS) entry which is preliminary data.</text>
</comment>
<gene>
    <name evidence="4" type="ORF">FXN61_19970</name>
</gene>
<evidence type="ECO:0000313" key="5">
    <source>
        <dbReference type="Proteomes" id="UP001515943"/>
    </source>
</evidence>
<proteinExistence type="predicted"/>
<protein>
    <recommendedName>
        <fullName evidence="3">Putative amidase domain-containing protein</fullName>
    </recommendedName>
</protein>
<dbReference type="Proteomes" id="UP001515943">
    <property type="component" value="Unassembled WGS sequence"/>
</dbReference>
<evidence type="ECO:0000256" key="1">
    <source>
        <dbReference type="SAM" id="MobiDB-lite"/>
    </source>
</evidence>
<keyword evidence="2" id="KW-0812">Transmembrane</keyword>
<name>A0ABX1FK64_9PSEU</name>
<keyword evidence="2" id="KW-0472">Membrane</keyword>
<evidence type="ECO:0000313" key="4">
    <source>
        <dbReference type="EMBL" id="NKE58963.1"/>
    </source>
</evidence>
<reference evidence="4 5" key="1">
    <citation type="submission" date="2019-08" db="EMBL/GenBank/DDBJ databases">
        <title>Lentzea from Indian Himalayas.</title>
        <authorList>
            <person name="Mandal S."/>
            <person name="Mallick Gupta A."/>
            <person name="Maiti P.K."/>
            <person name="Sarkar J."/>
            <person name="Mandal S."/>
        </authorList>
    </citation>
    <scope>NUCLEOTIDE SEQUENCE [LARGE SCALE GENOMIC DNA]</scope>
    <source>
        <strain evidence="4 5">PSKA42</strain>
    </source>
</reference>
<sequence>MLTVPGGANGGSRGVGSCCGEVAASFVLVSVNAFVVERRGFRLRRNVFFGVAVFVSVVLTAGGTGASADTGKISARDRKQIAEISQTYLQHRADRVTSRPQIEGFGVRMTDELTADLKEDVAELAARRDDYREIHGGYSRAQVETVVEQVSSAGDGTTALARAKERTRLYYHTPKPGTETSSGHELQHKLTVRRSGGSWVLSGVEALLGSGPAPATQMRKAPPTSHWKTAEPATYKQPASAVKPAHGSRDEKVMAAAYFYQAMVNYAYKWGKNANPNFRTYDQDCTNFLSQIMMAGGWEDVDGDRTSNSSWYLGTFTWTTSYTWAAAENWYWFASQHSGRTRLLTNVYDLAIADVLQANWDPWNNTVIDHSMFVTKVQGGERFLTYHTENKVDVPLAELLRNNPNTFWYAHRT</sequence>
<feature type="region of interest" description="Disordered" evidence="1">
    <location>
        <begin position="211"/>
        <end position="246"/>
    </location>
</feature>
<feature type="transmembrane region" description="Helical" evidence="2">
    <location>
        <begin position="47"/>
        <end position="68"/>
    </location>
</feature>
<keyword evidence="5" id="KW-1185">Reference proteome</keyword>
<dbReference type="EMBL" id="VSRL01000069">
    <property type="protein sequence ID" value="NKE58963.1"/>
    <property type="molecule type" value="Genomic_DNA"/>
</dbReference>
<dbReference type="Pfam" id="PF12671">
    <property type="entry name" value="Amidase_6"/>
    <property type="match status" value="1"/>
</dbReference>
<dbReference type="InterPro" id="IPR024301">
    <property type="entry name" value="Amidase_6"/>
</dbReference>
<organism evidence="4 5">
    <name type="scientific">Lentzea indica</name>
    <dbReference type="NCBI Taxonomy" id="2604800"/>
    <lineage>
        <taxon>Bacteria</taxon>
        <taxon>Bacillati</taxon>
        <taxon>Actinomycetota</taxon>
        <taxon>Actinomycetes</taxon>
        <taxon>Pseudonocardiales</taxon>
        <taxon>Pseudonocardiaceae</taxon>
        <taxon>Lentzea</taxon>
    </lineage>
</organism>
<keyword evidence="2" id="KW-1133">Transmembrane helix</keyword>
<evidence type="ECO:0000256" key="2">
    <source>
        <dbReference type="SAM" id="Phobius"/>
    </source>
</evidence>